<feature type="repeat" description="PPR" evidence="2">
    <location>
        <begin position="451"/>
        <end position="485"/>
    </location>
</feature>
<feature type="compositionally biased region" description="Polar residues" evidence="3">
    <location>
        <begin position="190"/>
        <end position="200"/>
    </location>
</feature>
<gene>
    <name evidence="5 6" type="primary">LOC107433835</name>
</gene>
<feature type="repeat" description="PPR" evidence="2">
    <location>
        <begin position="624"/>
        <end position="658"/>
    </location>
</feature>
<protein>
    <submittedName>
        <fullName evidence="5 6">Pentatricopeptide repeat-containing protein At1g30610, chloroplastic</fullName>
    </submittedName>
</protein>
<dbReference type="Pfam" id="PF13041">
    <property type="entry name" value="PPR_2"/>
    <property type="match status" value="1"/>
</dbReference>
<dbReference type="InterPro" id="IPR002885">
    <property type="entry name" value="PPR_rpt"/>
</dbReference>
<dbReference type="PANTHER" id="PTHR46935">
    <property type="entry name" value="OS01G0674700 PROTEIN"/>
    <property type="match status" value="1"/>
</dbReference>
<dbReference type="SUPFAM" id="SSF48452">
    <property type="entry name" value="TPR-like"/>
    <property type="match status" value="1"/>
</dbReference>
<dbReference type="AlphaFoldDB" id="A0A6P6FLK6"/>
<dbReference type="InterPro" id="IPR011990">
    <property type="entry name" value="TPR-like_helical_dom_sf"/>
</dbReference>
<dbReference type="Proteomes" id="UP001652623">
    <property type="component" value="Chromosome 1"/>
</dbReference>
<evidence type="ECO:0000256" key="3">
    <source>
        <dbReference type="SAM" id="MobiDB-lite"/>
    </source>
</evidence>
<dbReference type="RefSeq" id="XP_048331068.2">
    <property type="nucleotide sequence ID" value="XM_048475111.2"/>
</dbReference>
<keyword evidence="4" id="KW-1185">Reference proteome</keyword>
<dbReference type="RefSeq" id="XP_024922997.3">
    <property type="nucleotide sequence ID" value="XM_025067229.3"/>
</dbReference>
<name>A0A6P6FLK6_ZIZJJ</name>
<feature type="repeat" description="PPR" evidence="2">
    <location>
        <begin position="520"/>
        <end position="554"/>
    </location>
</feature>
<dbReference type="GO" id="GO:0009507">
    <property type="term" value="C:chloroplast"/>
    <property type="evidence" value="ECO:0007669"/>
    <property type="project" value="TreeGrafter"/>
</dbReference>
<evidence type="ECO:0000313" key="6">
    <source>
        <dbReference type="RefSeq" id="XP_048331068.2"/>
    </source>
</evidence>
<dbReference type="NCBIfam" id="TIGR00756">
    <property type="entry name" value="PPR"/>
    <property type="match status" value="5"/>
</dbReference>
<reference evidence="4 5" key="1">
    <citation type="submission" date="2025-05" db="UniProtKB">
        <authorList>
            <consortium name="RefSeq"/>
        </authorList>
    </citation>
    <scope>NUCLEOTIDE SEQUENCE [LARGE SCALE GENOMIC DNA]</scope>
    <source>
        <tissue evidence="5 6">Seedling</tissue>
    </source>
</reference>
<proteinExistence type="predicted"/>
<feature type="repeat" description="PPR" evidence="2">
    <location>
        <begin position="671"/>
        <end position="705"/>
    </location>
</feature>
<sequence length="856" mass="97586">MVVMIMSNGQMGISNFQRPGILDSGFKPNSFSLSAFSIHWRPTFGVDLNCKNRVLKRGTISKVLSKGGGGSDGVLEKEFEFKPSFDEYLKVMESVRTVKDRNQGIGSKEQKSMKGLKDKVEGNAENTNELVGNIDVFMNGKERQMEVISKLKEGFRSKERTVKKQEGGVTSGKRSSRYQSSGEQAELEDFSSSKSTGNAEKSTRLRDPLQTKYYDMAVQGDKKHGGLKRNWLQEEKITDKVVAPKNGKLTRRNEAFLKRVDDKSSTVEREAFRNFDEYNNIMDQPRVSQMAMEERIQQLAKLLNGADIDMPEWMFSKMMRSAKIRFTDHSILRVIQLLGKLGNWRRVLQVIEWLQMRERFKSHKLRFIYTTALNVLGKAKRPVEALNVFHAMQQQMSSYPDLVAYHSIAITLGQAGHMKELFDVIDTMQSPPKKKFKKGALEKWDPRLEPDIVVYNAVLNACVQRKQWEGAFWVMQQLKQKGIHPSTTTYGLVMEVMFACGKYNLVHEFFRKVQKSSIPNALTYRVLVNTLWKEGKVDQAVSAVENMEGRGVVGSAALYYDLARCLCGAGRCQEALKQIKKICKVANKPLVVTYTGLVQACLDSGNIQDAEYIFNQMKDFCSPNLVTCNIMLKAYLEHGMFKEAKELFLEMLEDGNHISSKSDYKVRVIPDIYTFNTLLDACTAEKRWDDFEYVFKRMLHHGFHFNAKRHLRMILDASRAGKGELLDMAWIHLTEAARVPPPPLIKERFCLKLEKGDVVAAISCISYHNLGNLQEFSQKAWLKLLKEDSKRFSKDSLIRLIHEISILISGRDCPNPVLDNVLASCKEVCRTGVIVADIKPTETFSRTQIDSDLKFQ</sequence>
<evidence type="ECO:0000256" key="2">
    <source>
        <dbReference type="PROSITE-ProRule" id="PRU00708"/>
    </source>
</evidence>
<dbReference type="InterPro" id="IPR044645">
    <property type="entry name" value="DG1/EMB2279-like"/>
</dbReference>
<dbReference type="PROSITE" id="PS51375">
    <property type="entry name" value="PPR"/>
    <property type="match status" value="4"/>
</dbReference>
<keyword evidence="1" id="KW-0677">Repeat</keyword>
<dbReference type="GO" id="GO:0009658">
    <property type="term" value="P:chloroplast organization"/>
    <property type="evidence" value="ECO:0007669"/>
    <property type="project" value="InterPro"/>
</dbReference>
<feature type="compositionally biased region" description="Basic and acidic residues" evidence="3">
    <location>
        <begin position="157"/>
        <end position="166"/>
    </location>
</feature>
<accession>A0A6P6FLK6</accession>
<dbReference type="Pfam" id="PF13812">
    <property type="entry name" value="PPR_3"/>
    <property type="match status" value="1"/>
</dbReference>
<dbReference type="FunCoup" id="A0A6P6FLK6">
    <property type="interactions" value="1540"/>
</dbReference>
<dbReference type="Pfam" id="PF01535">
    <property type="entry name" value="PPR"/>
    <property type="match status" value="3"/>
</dbReference>
<evidence type="ECO:0000313" key="5">
    <source>
        <dbReference type="RefSeq" id="XP_024922997.3"/>
    </source>
</evidence>
<evidence type="ECO:0000256" key="1">
    <source>
        <dbReference type="ARBA" id="ARBA00022737"/>
    </source>
</evidence>
<feature type="region of interest" description="Disordered" evidence="3">
    <location>
        <begin position="157"/>
        <end position="208"/>
    </location>
</feature>
<dbReference type="GeneID" id="107433835"/>
<organism evidence="4 5">
    <name type="scientific">Ziziphus jujuba</name>
    <name type="common">Chinese jujube</name>
    <name type="synonym">Ziziphus sativa</name>
    <dbReference type="NCBI Taxonomy" id="326968"/>
    <lineage>
        <taxon>Eukaryota</taxon>
        <taxon>Viridiplantae</taxon>
        <taxon>Streptophyta</taxon>
        <taxon>Embryophyta</taxon>
        <taxon>Tracheophyta</taxon>
        <taxon>Spermatophyta</taxon>
        <taxon>Magnoliopsida</taxon>
        <taxon>eudicotyledons</taxon>
        <taxon>Gunneridae</taxon>
        <taxon>Pentapetalae</taxon>
        <taxon>rosids</taxon>
        <taxon>fabids</taxon>
        <taxon>Rosales</taxon>
        <taxon>Rhamnaceae</taxon>
        <taxon>Paliureae</taxon>
        <taxon>Ziziphus</taxon>
    </lineage>
</organism>
<evidence type="ECO:0000313" key="4">
    <source>
        <dbReference type="Proteomes" id="UP001652623"/>
    </source>
</evidence>
<dbReference type="InParanoid" id="A0A6P6FLK6"/>
<dbReference type="Gene3D" id="1.25.40.10">
    <property type="entry name" value="Tetratricopeptide repeat domain"/>
    <property type="match status" value="3"/>
</dbReference>
<dbReference type="PANTHER" id="PTHR46935:SF1">
    <property type="entry name" value="OS01G0674700 PROTEIN"/>
    <property type="match status" value="1"/>
</dbReference>